<name>A0A0K8PRC6_STRAJ</name>
<organism evidence="3 4">
    <name type="scientific">Streptomyces azureus</name>
    <dbReference type="NCBI Taxonomy" id="146537"/>
    <lineage>
        <taxon>Bacteria</taxon>
        <taxon>Bacillati</taxon>
        <taxon>Actinomycetota</taxon>
        <taxon>Actinomycetes</taxon>
        <taxon>Kitasatosporales</taxon>
        <taxon>Streptomycetaceae</taxon>
        <taxon>Streptomyces</taxon>
    </lineage>
</organism>
<dbReference type="InterPro" id="IPR008965">
    <property type="entry name" value="CBM2/CBM3_carb-bd_dom_sf"/>
</dbReference>
<dbReference type="InterPro" id="IPR036966">
    <property type="entry name" value="CBM3_sf"/>
</dbReference>
<evidence type="ECO:0000256" key="1">
    <source>
        <dbReference type="SAM" id="MobiDB-lite"/>
    </source>
</evidence>
<accession>A0A0K8PRC6</accession>
<proteinExistence type="predicted"/>
<dbReference type="Pfam" id="PF00942">
    <property type="entry name" value="CBM_3"/>
    <property type="match status" value="1"/>
</dbReference>
<dbReference type="PATRIC" id="fig|146537.3.peg.5549"/>
<dbReference type="GO" id="GO:0005975">
    <property type="term" value="P:carbohydrate metabolic process"/>
    <property type="evidence" value="ECO:0007669"/>
    <property type="project" value="InterPro"/>
</dbReference>
<dbReference type="EMBL" id="DF968336">
    <property type="protein sequence ID" value="GAP50417.1"/>
    <property type="molecule type" value="Genomic_DNA"/>
</dbReference>
<reference evidence="3" key="1">
    <citation type="journal article" date="2015" name="Genome Announc.">
        <title>Draft Genome Sequence of Thiostrepton-Producing Streptomyces azureus ATCC 14921.</title>
        <authorList>
            <person name="Sakihara K."/>
            <person name="Maeda J."/>
            <person name="Tashiro K."/>
            <person name="Fujino Y."/>
            <person name="Kuhara S."/>
            <person name="Ohshima T."/>
            <person name="Ogata S."/>
            <person name="Doi K."/>
        </authorList>
    </citation>
    <scope>NUCLEOTIDE SEQUENCE [LARGE SCALE GENOMIC DNA]</scope>
    <source>
        <strain evidence="3">ATCC14921</strain>
    </source>
</reference>
<dbReference type="PROSITE" id="PS51172">
    <property type="entry name" value="CBM3"/>
    <property type="match status" value="1"/>
</dbReference>
<keyword evidence="4" id="KW-1185">Reference proteome</keyword>
<dbReference type="AlphaFoldDB" id="A0A0K8PRC6"/>
<evidence type="ECO:0000259" key="2">
    <source>
        <dbReference type="PROSITE" id="PS51172"/>
    </source>
</evidence>
<dbReference type="InterPro" id="IPR001956">
    <property type="entry name" value="CBM3"/>
</dbReference>
<feature type="domain" description="CBM3" evidence="2">
    <location>
        <begin position="49"/>
        <end position="205"/>
    </location>
</feature>
<keyword evidence="3" id="KW-0378">Hydrolase</keyword>
<dbReference type="InterPro" id="IPR013320">
    <property type="entry name" value="ConA-like_dom_sf"/>
</dbReference>
<dbReference type="GO" id="GO:0030248">
    <property type="term" value="F:cellulose binding"/>
    <property type="evidence" value="ECO:0007669"/>
    <property type="project" value="InterPro"/>
</dbReference>
<evidence type="ECO:0000313" key="4">
    <source>
        <dbReference type="Proteomes" id="UP000053859"/>
    </source>
</evidence>
<dbReference type="Gene3D" id="2.60.40.710">
    <property type="entry name" value="Endoglucanase-like"/>
    <property type="match status" value="1"/>
</dbReference>
<dbReference type="CDD" id="cd00413">
    <property type="entry name" value="Glyco_hydrolase_16"/>
    <property type="match status" value="1"/>
</dbReference>
<gene>
    <name evidence="3" type="ORF">SAZU_5274</name>
</gene>
<dbReference type="Gene3D" id="2.60.120.200">
    <property type="match status" value="1"/>
</dbReference>
<dbReference type="SMART" id="SM01067">
    <property type="entry name" value="CBM_3"/>
    <property type="match status" value="1"/>
</dbReference>
<evidence type="ECO:0000313" key="3">
    <source>
        <dbReference type="EMBL" id="GAP50417.1"/>
    </source>
</evidence>
<dbReference type="GO" id="GO:0016787">
    <property type="term" value="F:hydrolase activity"/>
    <property type="evidence" value="ECO:0007669"/>
    <property type="project" value="UniProtKB-KW"/>
</dbReference>
<sequence>MSSKESYVASSRRRPPRRRIWPKVRLLLLVAVVAAGGTALYPVWKAANPDPPELKVRYRTGTPATAAAAKPSFEVFNDTEKALPLSDVTLRYYFTADRAPGPSPYAFNCVNAAFGCSHVAGRIVAMDKATDTADHYLEVRFTAGAGSLKPGANSKGIDLQLFRTDHKRLKQSDDRSFDAGMTSYKEAEKVTAYKRGVLAWGEEPDGTEASDEKKASAKAAAPDPVPAPPAGVLFDDFTYQGPKDPALFKHGWLVRTSKGGPGIENTWSAENVSFPTAEGAQADGPVLNLRASTDGTRSGTKQASLGTRSSQFRDGTYAARIHFSDDPAKGEGGDHVNQTFYTIGGSGTKYSELDNEYMPNGGWGRPGPKLDTVSWYHHESNDRVYKTTNKSLDGWHTMMITVEDDVVTYRMDGEKLFSSDGKYAPRSGMSVNFNHWFVDLPFKGDRAWDLKVDWLYYNANGSLSVKEVRSAVEDFTGEGMNYFDTVRESR</sequence>
<dbReference type="Proteomes" id="UP000053859">
    <property type="component" value="Unassembled WGS sequence"/>
</dbReference>
<dbReference type="SUPFAM" id="SSF49899">
    <property type="entry name" value="Concanavalin A-like lectins/glucanases"/>
    <property type="match status" value="1"/>
</dbReference>
<feature type="region of interest" description="Disordered" evidence="1">
    <location>
        <begin position="202"/>
        <end position="227"/>
    </location>
</feature>
<protein>
    <submittedName>
        <fullName evidence="3">Hydrolase</fullName>
    </submittedName>
</protein>
<dbReference type="SUPFAM" id="SSF49384">
    <property type="entry name" value="Carbohydrate-binding domain"/>
    <property type="match status" value="1"/>
</dbReference>